<feature type="domain" description="DUF218" evidence="1">
    <location>
        <begin position="68"/>
        <end position="176"/>
    </location>
</feature>
<gene>
    <name evidence="2" type="ORF">DHL47_04585</name>
</gene>
<protein>
    <recommendedName>
        <fullName evidence="1">DUF218 domain-containing protein</fullName>
    </recommendedName>
</protein>
<dbReference type="InterPro" id="IPR014729">
    <property type="entry name" value="Rossmann-like_a/b/a_fold"/>
</dbReference>
<dbReference type="Gene3D" id="3.40.50.620">
    <property type="entry name" value="HUPs"/>
    <property type="match status" value="1"/>
</dbReference>
<evidence type="ECO:0000313" key="2">
    <source>
        <dbReference type="EMBL" id="MBP2620625.1"/>
    </source>
</evidence>
<sequence length="270" mass="29770">MKKERIAANINLLGQFCGRRDLPELSQSALQDTYGFAQADVFVLFGGSVLAGGDVLAAAIRAEVARTYIIVGGAGHTTDGLRQKAAAELPRLVVRGLSEAEIFAAYLKEKHHAAADYLECQSTNCGNNITYLLELLEKKSIDCRSIILCQDATMQARMEATLRKHARADTVIINYAAYRAQTVTEGQQLVFAQEIRGMWELERYISLLMGEIPRLRDDKNGYGPRGKNYLVHVTIPAAVEQAFAELTETYGGLIRKADPLYASKENKGIQ</sequence>
<reference evidence="2 3" key="1">
    <citation type="submission" date="2018-05" db="EMBL/GenBank/DDBJ databases">
        <title>Draft genome sequence of Streptococcus panodentis CCUG 70867T.</title>
        <authorList>
            <person name="Salva-Serra F."/>
            <person name="Mendez V."/>
            <person name="Jaen-Luchoro D."/>
            <person name="Gonzales-Siles L."/>
            <person name="Karlsson R."/>
            <person name="Engstrom-Jakobsson H."/>
            <person name="Busquets A."/>
            <person name="Gomila M."/>
            <person name="Pineiro-Iglesias B."/>
            <person name="Bennasar-Figueras A."/>
            <person name="Seeger M."/>
            <person name="Moore E."/>
        </authorList>
    </citation>
    <scope>NUCLEOTIDE SEQUENCE [LARGE SCALE GENOMIC DNA]</scope>
    <source>
        <strain evidence="2 3">CCUG 70867</strain>
    </source>
</reference>
<organism evidence="2 3">
    <name type="scientific">Streptococcus panodentis</name>
    <dbReference type="NCBI Taxonomy" id="1581472"/>
    <lineage>
        <taxon>Bacteria</taxon>
        <taxon>Bacillati</taxon>
        <taxon>Bacillota</taxon>
        <taxon>Bacilli</taxon>
        <taxon>Lactobacillales</taxon>
        <taxon>Streptococcaceae</taxon>
        <taxon>Streptococcus</taxon>
    </lineage>
</organism>
<dbReference type="Gene3D" id="1.10.3620.10">
    <property type="entry name" value="YdcF like domain"/>
    <property type="match status" value="1"/>
</dbReference>
<proteinExistence type="predicted"/>
<dbReference type="InterPro" id="IPR051599">
    <property type="entry name" value="Cell_Envelope_Assoc"/>
</dbReference>
<keyword evidence="3" id="KW-1185">Reference proteome</keyword>
<comment type="caution">
    <text evidence="2">The sequence shown here is derived from an EMBL/GenBank/DDBJ whole genome shotgun (WGS) entry which is preliminary data.</text>
</comment>
<dbReference type="InterPro" id="IPR003848">
    <property type="entry name" value="DUF218"/>
</dbReference>
<dbReference type="EMBL" id="QFAY01000007">
    <property type="protein sequence ID" value="MBP2620625.1"/>
    <property type="molecule type" value="Genomic_DNA"/>
</dbReference>
<dbReference type="PANTHER" id="PTHR30336">
    <property type="entry name" value="INNER MEMBRANE PROTEIN, PROBABLE PERMEASE"/>
    <property type="match status" value="1"/>
</dbReference>
<evidence type="ECO:0000259" key="1">
    <source>
        <dbReference type="Pfam" id="PF02698"/>
    </source>
</evidence>
<name>A0ABS5AVX0_9STRE</name>
<dbReference type="Proteomes" id="UP001519349">
    <property type="component" value="Unassembled WGS sequence"/>
</dbReference>
<dbReference type="Pfam" id="PF02698">
    <property type="entry name" value="DUF218"/>
    <property type="match status" value="1"/>
</dbReference>
<dbReference type="RefSeq" id="WP_209551039.1">
    <property type="nucleotide sequence ID" value="NZ_QFAY01000007.1"/>
</dbReference>
<evidence type="ECO:0000313" key="3">
    <source>
        <dbReference type="Proteomes" id="UP001519349"/>
    </source>
</evidence>
<dbReference type="PANTHER" id="PTHR30336:SF20">
    <property type="entry name" value="DUF218 DOMAIN-CONTAINING PROTEIN"/>
    <property type="match status" value="1"/>
</dbReference>
<accession>A0ABS5AVX0</accession>